<accession>A0ABY1LG29</accession>
<feature type="transmembrane region" description="Helical" evidence="6">
    <location>
        <begin position="180"/>
        <end position="199"/>
    </location>
</feature>
<evidence type="ECO:0000313" key="9">
    <source>
        <dbReference type="Proteomes" id="UP000190827"/>
    </source>
</evidence>
<dbReference type="Proteomes" id="UP000190827">
    <property type="component" value="Unassembled WGS sequence"/>
</dbReference>
<dbReference type="RefSeq" id="WP_079704310.1">
    <property type="nucleotide sequence ID" value="NZ_FUZO01000001.1"/>
</dbReference>
<gene>
    <name evidence="8" type="ORF">SAMN06295973_0183</name>
</gene>
<feature type="transmembrane region" description="Helical" evidence="6">
    <location>
        <begin position="147"/>
        <end position="168"/>
    </location>
</feature>
<feature type="region of interest" description="Disordered" evidence="5">
    <location>
        <begin position="1"/>
        <end position="21"/>
    </location>
</feature>
<proteinExistence type="predicted"/>
<name>A0ABY1LG29_9MICO</name>
<evidence type="ECO:0000256" key="5">
    <source>
        <dbReference type="SAM" id="MobiDB-lite"/>
    </source>
</evidence>
<dbReference type="PANTHER" id="PTHR42770:SF7">
    <property type="entry name" value="MEMBRANE PROTEIN"/>
    <property type="match status" value="1"/>
</dbReference>
<organism evidence="8 9">
    <name type="scientific">Plantibacter cousiniae</name>
    <name type="common">nom. nud.</name>
    <dbReference type="NCBI Taxonomy" id="199709"/>
    <lineage>
        <taxon>Bacteria</taxon>
        <taxon>Bacillati</taxon>
        <taxon>Actinomycetota</taxon>
        <taxon>Actinomycetes</taxon>
        <taxon>Micrococcales</taxon>
        <taxon>Microbacteriaceae</taxon>
        <taxon>Plantibacter</taxon>
    </lineage>
</organism>
<feature type="transmembrane region" description="Helical" evidence="6">
    <location>
        <begin position="379"/>
        <end position="406"/>
    </location>
</feature>
<evidence type="ECO:0000256" key="3">
    <source>
        <dbReference type="ARBA" id="ARBA00022989"/>
    </source>
</evidence>
<evidence type="ECO:0000256" key="2">
    <source>
        <dbReference type="ARBA" id="ARBA00022692"/>
    </source>
</evidence>
<comment type="caution">
    <text evidence="8">The sequence shown here is derived from an EMBL/GenBank/DDBJ whole genome shotgun (WGS) entry which is preliminary data.</text>
</comment>
<dbReference type="InterPro" id="IPR004841">
    <property type="entry name" value="AA-permease/SLC12A_dom"/>
</dbReference>
<dbReference type="InterPro" id="IPR050367">
    <property type="entry name" value="APC_superfamily"/>
</dbReference>
<comment type="subcellular location">
    <subcellularLocation>
        <location evidence="1">Membrane</location>
        <topology evidence="1">Multi-pass membrane protein</topology>
    </subcellularLocation>
</comment>
<feature type="transmembrane region" description="Helical" evidence="6">
    <location>
        <begin position="310"/>
        <end position="330"/>
    </location>
</feature>
<sequence>MTALERAISNPPSVRGLESRSPVDGLQRRSVGFIDVFAQSVSAVAPSAAATTIPLIVTVTAGGATMWSLAIAMLLSLLVATTVNVFAKRIAATGSLYTFVSKGLGTGAAFVTGVALLIGYGFIAMFALAGAGYYLSILLHRFWPGMPSSTGVVSALLVCMAVVCLVVLVRGIHLSTRVTLIVESASVAIILILVGVLLSQLGPTPDWAVLGLDASPEHLAVGSVLAVTAFVGFESSSTLGVEARRPFASIPRSLVWTVVGAGLLFLVTSYSQLAGFAALGEDITATRTPINDLALASGVEWMGLLLDLSVAASFLACAIASITAFSRVVFSMGREGVLPSRLGTTHGRFRTPHVAIITALAIVTPVSVLALLLTGGAWAAMQVLIVVAAAGYITAYVLVCIAAPVFLWRIGELTLWPLLRAVVAGVLLSVALVVYLVVESTGERGVGVWVFLVTMALGITIWAIRHRRRPWLSSTVGVYDETVSADVLGGPSAEHR</sequence>
<keyword evidence="2 6" id="KW-0812">Transmembrane</keyword>
<feature type="transmembrane region" description="Helical" evidence="6">
    <location>
        <begin position="36"/>
        <end position="61"/>
    </location>
</feature>
<dbReference type="Gene3D" id="1.20.1740.10">
    <property type="entry name" value="Amino acid/polyamine transporter I"/>
    <property type="match status" value="1"/>
</dbReference>
<protein>
    <submittedName>
        <fullName evidence="8">Amino acid/polyamine/organocation transporter, APC superfamily</fullName>
    </submittedName>
</protein>
<dbReference type="PANTHER" id="PTHR42770">
    <property type="entry name" value="AMINO ACID TRANSPORTER-RELATED"/>
    <property type="match status" value="1"/>
</dbReference>
<evidence type="ECO:0000256" key="4">
    <source>
        <dbReference type="ARBA" id="ARBA00023136"/>
    </source>
</evidence>
<dbReference type="Pfam" id="PF00324">
    <property type="entry name" value="AA_permease"/>
    <property type="match status" value="1"/>
</dbReference>
<keyword evidence="3 6" id="KW-1133">Transmembrane helix</keyword>
<reference evidence="8 9" key="1">
    <citation type="submission" date="2017-02" db="EMBL/GenBank/DDBJ databases">
        <authorList>
            <person name="Varghese N."/>
            <person name="Submissions S."/>
        </authorList>
    </citation>
    <scope>NUCLEOTIDE SEQUENCE [LARGE SCALE GENOMIC DNA]</scope>
    <source>
        <strain evidence="8 9">VKM Ac-1787</strain>
    </source>
</reference>
<feature type="transmembrane region" description="Helical" evidence="6">
    <location>
        <begin position="418"/>
        <end position="438"/>
    </location>
</feature>
<dbReference type="PIRSF" id="PIRSF006060">
    <property type="entry name" value="AA_transporter"/>
    <property type="match status" value="1"/>
</dbReference>
<feature type="transmembrane region" description="Helical" evidence="6">
    <location>
        <begin position="67"/>
        <end position="87"/>
    </location>
</feature>
<evidence type="ECO:0000259" key="7">
    <source>
        <dbReference type="Pfam" id="PF00324"/>
    </source>
</evidence>
<evidence type="ECO:0000313" key="8">
    <source>
        <dbReference type="EMBL" id="SKC36772.1"/>
    </source>
</evidence>
<feature type="transmembrane region" description="Helical" evidence="6">
    <location>
        <begin position="219"/>
        <end position="241"/>
    </location>
</feature>
<feature type="transmembrane region" description="Helical" evidence="6">
    <location>
        <begin position="108"/>
        <end position="135"/>
    </location>
</feature>
<feature type="domain" description="Amino acid permease/ SLC12A" evidence="7">
    <location>
        <begin position="56"/>
        <end position="406"/>
    </location>
</feature>
<feature type="transmembrane region" description="Helical" evidence="6">
    <location>
        <begin position="351"/>
        <end position="373"/>
    </location>
</feature>
<feature type="transmembrane region" description="Helical" evidence="6">
    <location>
        <begin position="253"/>
        <end position="273"/>
    </location>
</feature>
<evidence type="ECO:0000256" key="1">
    <source>
        <dbReference type="ARBA" id="ARBA00004141"/>
    </source>
</evidence>
<feature type="transmembrane region" description="Helical" evidence="6">
    <location>
        <begin position="444"/>
        <end position="464"/>
    </location>
</feature>
<evidence type="ECO:0000256" key="6">
    <source>
        <dbReference type="SAM" id="Phobius"/>
    </source>
</evidence>
<keyword evidence="9" id="KW-1185">Reference proteome</keyword>
<dbReference type="EMBL" id="FUZO01000001">
    <property type="protein sequence ID" value="SKC36772.1"/>
    <property type="molecule type" value="Genomic_DNA"/>
</dbReference>
<keyword evidence="4 6" id="KW-0472">Membrane</keyword>